<evidence type="ECO:0000313" key="2">
    <source>
        <dbReference type="Proteomes" id="UP000613401"/>
    </source>
</evidence>
<reference evidence="1" key="1">
    <citation type="journal article" date="2020" name="Phytopathology">
        <title>Genome sequence and comparative analysis of Colletotrichum gloeosporioides isolated from Liriodendron leaves.</title>
        <authorList>
            <person name="Fu F.F."/>
            <person name="Hao Z."/>
            <person name="Wang P."/>
            <person name="Lu Y."/>
            <person name="Xue L.J."/>
            <person name="Wei G."/>
            <person name="Tian Y."/>
            <person name="Baishi H."/>
            <person name="Xu H."/>
            <person name="Shi J."/>
            <person name="Cheng T."/>
            <person name="Wang G."/>
            <person name="Yi Y."/>
            <person name="Chen J."/>
        </authorList>
    </citation>
    <scope>NUCLEOTIDE SEQUENCE</scope>
    <source>
        <strain evidence="1">Lc1</strain>
    </source>
</reference>
<sequence length="42" mass="4883">NSYLVNSTSNHILISKIKPYISKYKQLYSKTANSLLYKLSFI</sequence>
<name>A0A8H4C5Y6_COLGL</name>
<reference evidence="1" key="2">
    <citation type="submission" date="2020-03" db="EMBL/GenBank/DDBJ databases">
        <authorList>
            <person name="Fu F.-F."/>
            <person name="Chen J."/>
        </authorList>
    </citation>
    <scope>NUCLEOTIDE SEQUENCE</scope>
    <source>
        <strain evidence="1">Lc1</strain>
    </source>
</reference>
<accession>A0A8H4C5Y6</accession>
<gene>
    <name evidence="1" type="ORF">GCG54_00015726</name>
</gene>
<protein>
    <submittedName>
        <fullName evidence="1">Uncharacterized protein</fullName>
    </submittedName>
</protein>
<dbReference type="EMBL" id="WVTB01000107">
    <property type="protein sequence ID" value="KAF3797821.1"/>
    <property type="molecule type" value="Genomic_DNA"/>
</dbReference>
<dbReference type="AlphaFoldDB" id="A0A8H4C5Y6"/>
<organism evidence="1 2">
    <name type="scientific">Colletotrichum gloeosporioides</name>
    <name type="common">Anthracnose fungus</name>
    <name type="synonym">Glomerella cingulata</name>
    <dbReference type="NCBI Taxonomy" id="474922"/>
    <lineage>
        <taxon>Eukaryota</taxon>
        <taxon>Fungi</taxon>
        <taxon>Dikarya</taxon>
        <taxon>Ascomycota</taxon>
        <taxon>Pezizomycotina</taxon>
        <taxon>Sordariomycetes</taxon>
        <taxon>Hypocreomycetidae</taxon>
        <taxon>Glomerellales</taxon>
        <taxon>Glomerellaceae</taxon>
        <taxon>Colletotrichum</taxon>
        <taxon>Colletotrichum gloeosporioides species complex</taxon>
    </lineage>
</organism>
<evidence type="ECO:0000313" key="1">
    <source>
        <dbReference type="EMBL" id="KAF3797821.1"/>
    </source>
</evidence>
<dbReference type="Proteomes" id="UP000613401">
    <property type="component" value="Unassembled WGS sequence"/>
</dbReference>
<keyword evidence="2" id="KW-1185">Reference proteome</keyword>
<proteinExistence type="predicted"/>
<feature type="non-terminal residue" evidence="1">
    <location>
        <position position="1"/>
    </location>
</feature>
<comment type="caution">
    <text evidence="1">The sequence shown here is derived from an EMBL/GenBank/DDBJ whole genome shotgun (WGS) entry which is preliminary data.</text>
</comment>